<keyword evidence="3" id="KW-0472">Membrane</keyword>
<organism evidence="5 6">
    <name type="scientific">Xylanibacter ruminicola</name>
    <name type="common">Prevotella ruminicola</name>
    <dbReference type="NCBI Taxonomy" id="839"/>
    <lineage>
        <taxon>Bacteria</taxon>
        <taxon>Pseudomonadati</taxon>
        <taxon>Bacteroidota</taxon>
        <taxon>Bacteroidia</taxon>
        <taxon>Bacteroidales</taxon>
        <taxon>Prevotellaceae</taxon>
        <taxon>Xylanibacter</taxon>
    </lineage>
</organism>
<name>A0A1M6Y6F6_XYLRU</name>
<dbReference type="InterPro" id="IPR011250">
    <property type="entry name" value="OMP/PagP_B-barrel"/>
</dbReference>
<feature type="compositionally biased region" description="Basic and acidic residues" evidence="2">
    <location>
        <begin position="159"/>
        <end position="170"/>
    </location>
</feature>
<dbReference type="AlphaFoldDB" id="A0A1M6Y6F6"/>
<accession>A0A1M6Y6F6</accession>
<feature type="compositionally biased region" description="Pro residues" evidence="2">
    <location>
        <begin position="148"/>
        <end position="157"/>
    </location>
</feature>
<evidence type="ECO:0000256" key="2">
    <source>
        <dbReference type="SAM" id="MobiDB-lite"/>
    </source>
</evidence>
<keyword evidence="3" id="KW-1133">Transmembrane helix</keyword>
<protein>
    <submittedName>
        <fullName evidence="5">Outer membrane protein beta-barrel domain-containing protein</fullName>
    </submittedName>
</protein>
<dbReference type="Proteomes" id="UP000184130">
    <property type="component" value="Unassembled WGS sequence"/>
</dbReference>
<dbReference type="Gene3D" id="2.40.160.20">
    <property type="match status" value="1"/>
</dbReference>
<evidence type="ECO:0000256" key="3">
    <source>
        <dbReference type="SAM" id="Phobius"/>
    </source>
</evidence>
<gene>
    <name evidence="5" type="ORF">SAMN05216463_12444</name>
</gene>
<reference evidence="5 6" key="1">
    <citation type="submission" date="2016-11" db="EMBL/GenBank/DDBJ databases">
        <authorList>
            <person name="Jaros S."/>
            <person name="Januszkiewicz K."/>
            <person name="Wedrychowicz H."/>
        </authorList>
    </citation>
    <scope>NUCLEOTIDE SEQUENCE [LARGE SCALE GENOMIC DNA]</scope>
    <source>
        <strain evidence="5 6">KHT3</strain>
    </source>
</reference>
<evidence type="ECO:0000256" key="1">
    <source>
        <dbReference type="ARBA" id="ARBA00022729"/>
    </source>
</evidence>
<dbReference type="RefSeq" id="WP_073210809.1">
    <property type="nucleotide sequence ID" value="NZ_FRBD01000024.1"/>
</dbReference>
<dbReference type="Pfam" id="PF13505">
    <property type="entry name" value="OMP_b-brl"/>
    <property type="match status" value="1"/>
</dbReference>
<keyword evidence="1" id="KW-0732">Signal</keyword>
<evidence type="ECO:0000313" key="5">
    <source>
        <dbReference type="EMBL" id="SHL13579.1"/>
    </source>
</evidence>
<feature type="transmembrane region" description="Helical" evidence="3">
    <location>
        <begin position="49"/>
        <end position="67"/>
    </location>
</feature>
<keyword evidence="3" id="KW-0812">Transmembrane</keyword>
<proteinExistence type="predicted"/>
<dbReference type="EMBL" id="FRBD01000024">
    <property type="protein sequence ID" value="SHL13579.1"/>
    <property type="molecule type" value="Genomic_DNA"/>
</dbReference>
<dbReference type="SUPFAM" id="SSF56925">
    <property type="entry name" value="OMPA-like"/>
    <property type="match status" value="1"/>
</dbReference>
<feature type="compositionally biased region" description="Basic and acidic residues" evidence="2">
    <location>
        <begin position="126"/>
        <end position="139"/>
    </location>
</feature>
<dbReference type="InterPro" id="IPR027385">
    <property type="entry name" value="Beta-barrel_OMP"/>
</dbReference>
<evidence type="ECO:0000313" key="6">
    <source>
        <dbReference type="Proteomes" id="UP000184130"/>
    </source>
</evidence>
<feature type="region of interest" description="Disordered" evidence="2">
    <location>
        <begin position="112"/>
        <end position="170"/>
    </location>
</feature>
<dbReference type="OrthoDB" id="1150526at2"/>
<evidence type="ECO:0000259" key="4">
    <source>
        <dbReference type="Pfam" id="PF13505"/>
    </source>
</evidence>
<sequence>MKQEEWAERLNNHLKNYQQEPTRDLWEGIEASLDKQAKGPMRLMVMRRWLMAAAIIGIIFGGTYLLWHHEVPPQPQITEAKQAHKAEQTDKAPEKFIAQAEESHTIAAKTTEQHVQQTMVEEETDVQQKEENALPDEKSTIPQEDTPSPQPHRPLPSEPKVDYQHTERQQHQPLRLTIGLFAQGNTNDMNSRNGVVMNTNIMSRAAATRAYLLNYEERESHDQPVSFGLTIGYPLNKWLSVYSGVVYTKLHSSFTTLMLKHQIVRNQKLHYLGVPLNLQAHLVQWHGIGLYLTAGGQADWNIKAESNTDGIDQVMDKDRMLWSVGESLGLEYRIIPQLSLYAEPGIRHYFNNGSTINNYFKDKPTSFNLQLGLRLNINTTK</sequence>
<feature type="domain" description="Outer membrane protein beta-barrel" evidence="4">
    <location>
        <begin position="220"/>
        <end position="374"/>
    </location>
</feature>